<dbReference type="Proteomes" id="UP000887013">
    <property type="component" value="Unassembled WGS sequence"/>
</dbReference>
<dbReference type="AlphaFoldDB" id="A0A8X6TVF2"/>
<protein>
    <submittedName>
        <fullName evidence="1">Uncharacterized protein</fullName>
    </submittedName>
</protein>
<sequence length="85" mass="9735">MKWNSKMTQDPSSLPYPPPLPYQPAQSILALPVKENSRLDQRSKLIRVYVKLSTVNVPKISPFTMTMNTRNIKPSRIQSGYSMKN</sequence>
<organism evidence="1 2">
    <name type="scientific">Nephila pilipes</name>
    <name type="common">Giant wood spider</name>
    <name type="synonym">Nephila maculata</name>
    <dbReference type="NCBI Taxonomy" id="299642"/>
    <lineage>
        <taxon>Eukaryota</taxon>
        <taxon>Metazoa</taxon>
        <taxon>Ecdysozoa</taxon>
        <taxon>Arthropoda</taxon>
        <taxon>Chelicerata</taxon>
        <taxon>Arachnida</taxon>
        <taxon>Araneae</taxon>
        <taxon>Araneomorphae</taxon>
        <taxon>Entelegynae</taxon>
        <taxon>Araneoidea</taxon>
        <taxon>Nephilidae</taxon>
        <taxon>Nephila</taxon>
    </lineage>
</organism>
<evidence type="ECO:0000313" key="2">
    <source>
        <dbReference type="Proteomes" id="UP000887013"/>
    </source>
</evidence>
<dbReference type="EMBL" id="BMAW01016819">
    <property type="protein sequence ID" value="GFT50954.1"/>
    <property type="molecule type" value="Genomic_DNA"/>
</dbReference>
<name>A0A8X6TVF2_NEPPI</name>
<proteinExistence type="predicted"/>
<comment type="caution">
    <text evidence="1">The sequence shown here is derived from an EMBL/GenBank/DDBJ whole genome shotgun (WGS) entry which is preliminary data.</text>
</comment>
<accession>A0A8X6TVF2</accession>
<evidence type="ECO:0000313" key="1">
    <source>
        <dbReference type="EMBL" id="GFT50954.1"/>
    </source>
</evidence>
<keyword evidence="2" id="KW-1185">Reference proteome</keyword>
<reference evidence="1" key="1">
    <citation type="submission" date="2020-08" db="EMBL/GenBank/DDBJ databases">
        <title>Multicomponent nature underlies the extraordinary mechanical properties of spider dragline silk.</title>
        <authorList>
            <person name="Kono N."/>
            <person name="Nakamura H."/>
            <person name="Mori M."/>
            <person name="Yoshida Y."/>
            <person name="Ohtoshi R."/>
            <person name="Malay A.D."/>
            <person name="Moran D.A.P."/>
            <person name="Tomita M."/>
            <person name="Numata K."/>
            <person name="Arakawa K."/>
        </authorList>
    </citation>
    <scope>NUCLEOTIDE SEQUENCE</scope>
</reference>
<gene>
    <name evidence="1" type="ORF">NPIL_50761</name>
</gene>